<gene>
    <name evidence="1" type="ORF">PCANC_13479</name>
</gene>
<sequence length="131" mass="14174">MSLRAARVAAIHPRPMPLSGGKGPHGAGRPVVHWSRVASMDLHHLAAVPPVNTQMSSICPQPRAQHTYRHPNVSVVRTGDTTPTSAIYQTPCTRPAILDPTNPKVINQLHLTRWTSDLSSDDEAGQAARLL</sequence>
<dbReference type="Proteomes" id="UP000235388">
    <property type="component" value="Unassembled WGS sequence"/>
</dbReference>
<evidence type="ECO:0000313" key="2">
    <source>
        <dbReference type="Proteomes" id="UP000235388"/>
    </source>
</evidence>
<dbReference type="STRING" id="200324.A0A2N5V4P1"/>
<evidence type="ECO:0000313" key="1">
    <source>
        <dbReference type="EMBL" id="PLW44969.1"/>
    </source>
</evidence>
<dbReference type="EMBL" id="PGCJ01000132">
    <property type="protein sequence ID" value="PLW44969.1"/>
    <property type="molecule type" value="Genomic_DNA"/>
</dbReference>
<protein>
    <submittedName>
        <fullName evidence="1">Uncharacterized protein</fullName>
    </submittedName>
</protein>
<reference evidence="1 2" key="1">
    <citation type="submission" date="2017-11" db="EMBL/GenBank/DDBJ databases">
        <title>De novo assembly and phasing of dikaryotic genomes from two isolates of Puccinia coronata f. sp. avenae, the causal agent of oat crown rust.</title>
        <authorList>
            <person name="Miller M.E."/>
            <person name="Zhang Y."/>
            <person name="Omidvar V."/>
            <person name="Sperschneider J."/>
            <person name="Schwessinger B."/>
            <person name="Raley C."/>
            <person name="Palmer J.M."/>
            <person name="Garnica D."/>
            <person name="Upadhyaya N."/>
            <person name="Rathjen J."/>
            <person name="Taylor J.M."/>
            <person name="Park R.F."/>
            <person name="Dodds P.N."/>
            <person name="Hirsch C.D."/>
            <person name="Kianian S.F."/>
            <person name="Figueroa M."/>
        </authorList>
    </citation>
    <scope>NUCLEOTIDE SEQUENCE [LARGE SCALE GENOMIC DNA]</scope>
    <source>
        <strain evidence="1">12NC29</strain>
    </source>
</reference>
<organism evidence="1 2">
    <name type="scientific">Puccinia coronata f. sp. avenae</name>
    <dbReference type="NCBI Taxonomy" id="200324"/>
    <lineage>
        <taxon>Eukaryota</taxon>
        <taxon>Fungi</taxon>
        <taxon>Dikarya</taxon>
        <taxon>Basidiomycota</taxon>
        <taxon>Pucciniomycotina</taxon>
        <taxon>Pucciniomycetes</taxon>
        <taxon>Pucciniales</taxon>
        <taxon>Pucciniaceae</taxon>
        <taxon>Puccinia</taxon>
    </lineage>
</organism>
<dbReference type="AlphaFoldDB" id="A0A2N5V4P1"/>
<accession>A0A2N5V4P1</accession>
<comment type="caution">
    <text evidence="1">The sequence shown here is derived from an EMBL/GenBank/DDBJ whole genome shotgun (WGS) entry which is preliminary data.</text>
</comment>
<keyword evidence="2" id="KW-1185">Reference proteome</keyword>
<proteinExistence type="predicted"/>
<name>A0A2N5V4P1_9BASI</name>